<comment type="catalytic activity">
    <reaction evidence="10">
        <text>17-(4-hydroxyphenyl)heptadecanoyl-[(phenol)carboxyphthiodiolenone synthase] + 2 (S)-methylmalonyl-CoA + 3 malonyl-CoA + 5 NADPH + 10 H(+) = C35-(phenol)carboxyphthiodiolenone-[(phenol)carboxyphthiodiolenone synthase] + 5 CO2 + 5 NADP(+) + 5 CoA + 2 H2O</text>
        <dbReference type="Rhea" id="RHEA:57756"/>
        <dbReference type="Rhea" id="RHEA-COMP:14272"/>
        <dbReference type="Rhea" id="RHEA-COMP:14989"/>
        <dbReference type="ChEBI" id="CHEBI:15377"/>
        <dbReference type="ChEBI" id="CHEBI:15378"/>
        <dbReference type="ChEBI" id="CHEBI:16526"/>
        <dbReference type="ChEBI" id="CHEBI:57287"/>
        <dbReference type="ChEBI" id="CHEBI:57327"/>
        <dbReference type="ChEBI" id="CHEBI:57384"/>
        <dbReference type="ChEBI" id="CHEBI:57783"/>
        <dbReference type="ChEBI" id="CHEBI:58349"/>
        <dbReference type="ChEBI" id="CHEBI:133300"/>
        <dbReference type="ChEBI" id="CHEBI:142259"/>
        <dbReference type="EC" id="2.3.1.292"/>
    </reaction>
</comment>
<dbReference type="EC" id="2.3.1.292" evidence="15"/>
<dbReference type="PROSITE" id="PS00606">
    <property type="entry name" value="KS3_1"/>
    <property type="match status" value="1"/>
</dbReference>
<evidence type="ECO:0000256" key="13">
    <source>
        <dbReference type="ARBA" id="ARBA00052745"/>
    </source>
</evidence>
<evidence type="ECO:0000259" key="21">
    <source>
        <dbReference type="PROSITE" id="PS52004"/>
    </source>
</evidence>
<evidence type="ECO:0000256" key="1">
    <source>
        <dbReference type="ARBA" id="ARBA00001937"/>
    </source>
</evidence>
<dbReference type="InterPro" id="IPR014030">
    <property type="entry name" value="Ketoacyl_synth_N"/>
</dbReference>
<dbReference type="InterPro" id="IPR001227">
    <property type="entry name" value="Ac_transferase_dom_sf"/>
</dbReference>
<dbReference type="SUPFAM" id="SSF52151">
    <property type="entry name" value="FabD/lysophospholipase-like"/>
    <property type="match status" value="1"/>
</dbReference>
<dbReference type="InterPro" id="IPR020841">
    <property type="entry name" value="PKS_Beta-ketoAc_synthase_dom"/>
</dbReference>
<feature type="domain" description="Carrier" evidence="20">
    <location>
        <begin position="1422"/>
        <end position="1497"/>
    </location>
</feature>
<dbReference type="CDD" id="cd00833">
    <property type="entry name" value="PKS"/>
    <property type="match status" value="1"/>
</dbReference>
<reference evidence="23 26" key="3">
    <citation type="submission" date="2017-02" db="EMBL/GenBank/DDBJ databases">
        <title>Protein polymorphisms may explain contrasting epidemiological fitness of two variants of a multidrug-resistant Mycobacterium tuberculosis strain.</title>
        <authorList>
            <person name="Bigi M.M."/>
            <person name="Lopez B."/>
            <person name="Blanco F.C."/>
            <person name="Sasiain M.C."/>
            <person name="De La Barrera S."/>
            <person name="Ritacco V."/>
            <person name="Bigi F."/>
            <person name="Soria M.A."/>
        </authorList>
    </citation>
    <scope>NUCLEOTIDE SEQUENCE [LARGE SCALE GENOMIC DNA]</scope>
    <source>
        <strain evidence="23 26">6548</strain>
    </source>
</reference>
<dbReference type="SUPFAM" id="SSF53901">
    <property type="entry name" value="Thiolase-like"/>
    <property type="match status" value="1"/>
</dbReference>
<dbReference type="InterPro" id="IPR057326">
    <property type="entry name" value="KR_dom"/>
</dbReference>
<dbReference type="GO" id="GO:0004315">
    <property type="term" value="F:3-oxoacyl-[acyl-carrier-protein] synthase activity"/>
    <property type="evidence" value="ECO:0007669"/>
    <property type="project" value="InterPro"/>
</dbReference>
<dbReference type="Pfam" id="PF16197">
    <property type="entry name" value="KAsynt_C_assoc"/>
    <property type="match status" value="1"/>
</dbReference>
<dbReference type="PROSITE" id="PS52004">
    <property type="entry name" value="KS3_2"/>
    <property type="match status" value="1"/>
</dbReference>
<evidence type="ECO:0000313" key="27">
    <source>
        <dbReference type="Proteomes" id="UP000300237"/>
    </source>
</evidence>
<dbReference type="Gene3D" id="3.40.47.10">
    <property type="match status" value="1"/>
</dbReference>
<comment type="catalytic activity">
    <reaction evidence="12">
        <text>docosanoyl-[(phenol)carboxyphthiodiolenone synthase] + 2 (S)-methylmalonyl-CoA + 3 malonyl-CoA + 5 NADPH + 10 H(+) = C34-carboxyphthiodiolenone-[(phenol)carboxyphthiodiolenone synthase] + 5 CO2 + 5 NADP(+) + 5 CoA + 2 H2O</text>
        <dbReference type="Rhea" id="RHEA:57752"/>
        <dbReference type="Rhea" id="RHEA-COMP:14987"/>
        <dbReference type="Rhea" id="RHEA-COMP:14988"/>
        <dbReference type="ChEBI" id="CHEBI:15377"/>
        <dbReference type="ChEBI" id="CHEBI:15378"/>
        <dbReference type="ChEBI" id="CHEBI:16526"/>
        <dbReference type="ChEBI" id="CHEBI:57287"/>
        <dbReference type="ChEBI" id="CHEBI:57327"/>
        <dbReference type="ChEBI" id="CHEBI:57384"/>
        <dbReference type="ChEBI" id="CHEBI:57783"/>
        <dbReference type="ChEBI" id="CHEBI:58349"/>
        <dbReference type="ChEBI" id="CHEBI:142237"/>
        <dbReference type="ChEBI" id="CHEBI:142238"/>
        <dbReference type="EC" id="2.3.1.292"/>
    </reaction>
</comment>
<dbReference type="SUPFAM" id="SSF55048">
    <property type="entry name" value="Probable ACP-binding domain of malonyl-CoA ACP transacylase"/>
    <property type="match status" value="1"/>
</dbReference>
<dbReference type="Gene3D" id="3.30.70.250">
    <property type="entry name" value="Malonyl-CoA ACP transacylase, ACP-binding"/>
    <property type="match status" value="1"/>
</dbReference>
<comment type="catalytic activity">
    <reaction evidence="13">
        <text>icosanoyl-[(phenol)carboxyphthiodiolenone synthase] + 2 (S)-methylmalonyl-CoA + 3 malonyl-CoA + 5 NADPH + 10 H(+) = C32-carboxyphthiodiolenone-[(phenol)carboxyphthiodiolenone synthase] + 5 CO2 + 5 NADP(+) + 5 CoA + 2 H2O</text>
        <dbReference type="Rhea" id="RHEA:57748"/>
        <dbReference type="Rhea" id="RHEA-COMP:14985"/>
        <dbReference type="Rhea" id="RHEA-COMP:14986"/>
        <dbReference type="ChEBI" id="CHEBI:15377"/>
        <dbReference type="ChEBI" id="CHEBI:15378"/>
        <dbReference type="ChEBI" id="CHEBI:16526"/>
        <dbReference type="ChEBI" id="CHEBI:57287"/>
        <dbReference type="ChEBI" id="CHEBI:57327"/>
        <dbReference type="ChEBI" id="CHEBI:57384"/>
        <dbReference type="ChEBI" id="CHEBI:57783"/>
        <dbReference type="ChEBI" id="CHEBI:58349"/>
        <dbReference type="ChEBI" id="CHEBI:87848"/>
        <dbReference type="ChEBI" id="CHEBI:142236"/>
        <dbReference type="EC" id="2.3.1.292"/>
    </reaction>
</comment>
<dbReference type="SUPFAM" id="SSF47336">
    <property type="entry name" value="ACP-like"/>
    <property type="match status" value="1"/>
</dbReference>
<dbReference type="Proteomes" id="UP000189452">
    <property type="component" value="Chromosome"/>
</dbReference>
<keyword evidence="5 23" id="KW-0808">Transferase</keyword>
<dbReference type="InterPro" id="IPR036736">
    <property type="entry name" value="ACP-like_sf"/>
</dbReference>
<keyword evidence="6" id="KW-0276">Fatty acid metabolism</keyword>
<evidence type="ECO:0000259" key="20">
    <source>
        <dbReference type="PROSITE" id="PS50075"/>
    </source>
</evidence>
<dbReference type="Gene3D" id="3.40.50.720">
    <property type="entry name" value="NAD(P)-binding Rossmann-like Domain"/>
    <property type="match status" value="1"/>
</dbReference>
<sequence>MRTAFSRISGMTAQQRTSLADEFDRVSRIAVAEPVAVVGIGCRFPGDVDGPESFWDFLVAGRNAISTVPADRWDAEAFYHPDPLTPGRMTTKWGGFVPDVAGFDAEFFGITPREAAAMDPQQRMLLEVAWEALEHAGIPPDSLGGTRTAVMMGVYFNEYQSMLAASPQNVDAYSGTGNAHSITVGRISYLLGLRGPAVAVDTACSSSLVAVHLACQSLRLRETDLALAGGVSITLRPETQIAISAWGLLSPQGRCAAFDAAADGFVRGEGAGVVVLKRLTDAVRDGDQVLAVVRGSAVNQDGRSNGVTAPNTAAQCDVIADALRSGDVAPDSVNYVEAHGTGTVLGDPIEFEALAATYGHGGDACALGAVKTNIGHLEAAAGIAGFIKATLAVQRATIPPNLHFSQWNPAIDAASTRFFVPTQNSPWPTAEGPRRAAVSSFGLGGTNAHVIIEQGSELAPVSEGGEDTGVSTLVVTGKTAQRMAATAQVLADWMEGPGAEVAVADVAHTVNHHRARQATFGTVVARDRAQAIAGLRALAAGQHAPGVVSHQDGSPGPGTVFVYSGRGSQWAGMGRQLLADEPAFAAAVAELEPVFVEQAGFSLRDVIATGKELVGIEQIQLGLIGMQLTLTELWRSYGVQPDLVIGHSMGEVAAAVVAGALTPAEGLRVTATRARLMAPLSGQGGMALLGLDAAATEALIADYPQVTVGIYNSPRQTVIAGPTEQIDELIARVRAQNRFASRVNIEVAPHNPAMDALQPAMRSELADLTPRTPTIGIISTTYADLHTQPIFDAEHWATNMRNPVRFQQAIASAGSGADGAYHTFIEISAHPLLTQAIADTLEDAHRPTKSAAKYLSIGTLQRDADDTVTFRTNLYTADIAHPPHTCHPPEPHPTIPTTPWQHTHHWIATTHPSTAAPEDPGSNKVVVNGQSTSESRALEDWCHQLAWPIRPAVSADPPSTAAWLVVADNELCHELARAADSRVDSLSPPALAAGSDPAALLDALRGVDNVLYAPPVPGELLDIESAYQVFHATRRLAAAMVASSATAISPPKLFIMTRNAQPISEGDRANPGHAVLWGLGRSLALEHPEIWGGIIDLDDSMPAELAVRHVLTAAHGTDGEDQVVYRSGARHVPRLQRRTLPGKPVTLNADASQLVIGATGNIGPHLIRQLARMGAKTIVAMARKPGALDELTQCLAATGTDLIAVAADATDPAAMQTLFDRFGTELPPLEGIYLAAFAGRPALLSEMTDDDVTTMFRPKLDALALLHRRSLKSPVRHFVLFSSVSGLLGSRWLAHYTATSAFLDSFAGARRTMGLPATVVDWGLWKSLADVQKDATQISAESGLQPMADEVAIGALPLVMNPDAAVATVVVAADWPLLAAAYRTRGALRIVDDLLPAPEDVGKGESEFRTSLRSCPAEKRRDMLFDHVGALAATVMGMPPTEPLDPSAGFFQLGMDSLMSVTLQRALSESLGEFLPASVVFDYPTVYSLTDYLATVLPELLEIGATAVATQQATDSYHELTEAELLEQLSERLRGTQ</sequence>
<evidence type="ECO:0000256" key="16">
    <source>
        <dbReference type="ARBA" id="ARBA00073624"/>
    </source>
</evidence>
<evidence type="ECO:0000256" key="5">
    <source>
        <dbReference type="ARBA" id="ARBA00022679"/>
    </source>
</evidence>
<dbReference type="Pfam" id="PF00550">
    <property type="entry name" value="PP-binding"/>
    <property type="match status" value="1"/>
</dbReference>
<dbReference type="SMR" id="A0A0E7ZVF6"/>
<keyword evidence="8" id="KW-0443">Lipid metabolism</keyword>
<dbReference type="InterPro" id="IPR016035">
    <property type="entry name" value="Acyl_Trfase/lysoPLipase"/>
</dbReference>
<evidence type="ECO:0000313" key="23">
    <source>
        <dbReference type="EMBL" id="OMH60875.1"/>
    </source>
</evidence>
<dbReference type="SUPFAM" id="SSF51735">
    <property type="entry name" value="NAD(P)-binding Rossmann-fold domains"/>
    <property type="match status" value="2"/>
</dbReference>
<dbReference type="FunFam" id="3.30.70.250:FF:000003">
    <property type="entry name" value="Polyketide beta-ketoacyl synthase Pks3"/>
    <property type="match status" value="1"/>
</dbReference>
<dbReference type="InterPro" id="IPR020806">
    <property type="entry name" value="PKS_PP-bd"/>
</dbReference>
<proteinExistence type="predicted"/>
<accession>A0A0E7ZVF6</accession>
<dbReference type="EMBL" id="LWDQ01000001">
    <property type="protein sequence ID" value="OMH60875.1"/>
    <property type="molecule type" value="Genomic_DNA"/>
</dbReference>
<dbReference type="InterPro" id="IPR032821">
    <property type="entry name" value="PKS_assoc"/>
</dbReference>
<dbReference type="InterPro" id="IPR013968">
    <property type="entry name" value="PKS_KR"/>
</dbReference>
<comment type="function">
    <text evidence="14">Part of the PpsABCDE complex involved in the biosynthesis of the lipid core common to phthiocerols and phenolphthiocerols by successive additions of malonyl-CoA or methylmalonyl-CoA extender units. PpsA can accept as substrate the activated forms of either icosanoyl (C20), docosanoyl (C22) or lignoceroyl (C24) groups from FadD26, or a (4-hydroxyphenyl)-C17 or (4-hydroxyphenyl)-C19 fatty acyl from FadD29. PpsA initiates the biosynthesis and extends its substrate using a malonyl-CoA extender unit. The PpsB and PpsC proteins add the second and third malonyl-CoA extender units. PpsD adds an (R)-methylmalonyl unit and PpsE adds a second (R)-methylmalonyl unit. The incorporation of the methylmalonyl units results in formation of two branched methyl groups in the elongated product.</text>
</comment>
<dbReference type="GO" id="GO:0006633">
    <property type="term" value="P:fatty acid biosynthetic process"/>
    <property type="evidence" value="ECO:0007669"/>
    <property type="project" value="InterPro"/>
</dbReference>
<dbReference type="SMART" id="SM01294">
    <property type="entry name" value="PKS_PP_betabranch"/>
    <property type="match status" value="1"/>
</dbReference>
<dbReference type="Proteomes" id="UP000300237">
    <property type="component" value="Chromosome"/>
</dbReference>
<evidence type="ECO:0000256" key="6">
    <source>
        <dbReference type="ARBA" id="ARBA00022832"/>
    </source>
</evidence>
<evidence type="ECO:0000256" key="9">
    <source>
        <dbReference type="ARBA" id="ARBA00023268"/>
    </source>
</evidence>
<dbReference type="Pfam" id="PF00698">
    <property type="entry name" value="Acyl_transf_1"/>
    <property type="match status" value="1"/>
</dbReference>
<evidence type="ECO:0000256" key="4">
    <source>
        <dbReference type="ARBA" id="ARBA00022553"/>
    </source>
</evidence>
<dbReference type="Gene3D" id="3.40.366.10">
    <property type="entry name" value="Malonyl-Coenzyme A Acyl Carrier Protein, domain 2"/>
    <property type="match status" value="1"/>
</dbReference>
<keyword evidence="9" id="KW-0511">Multifunctional enzyme</keyword>
<dbReference type="PROSITE" id="PS50075">
    <property type="entry name" value="CARRIER"/>
    <property type="match status" value="1"/>
</dbReference>
<dbReference type="Proteomes" id="UP000050139">
    <property type="component" value="Unassembled WGS sequence"/>
</dbReference>
<evidence type="ECO:0000313" key="26">
    <source>
        <dbReference type="Proteomes" id="UP000189452"/>
    </source>
</evidence>
<evidence type="ECO:0000256" key="15">
    <source>
        <dbReference type="ARBA" id="ARBA00066974"/>
    </source>
</evidence>
<dbReference type="PANTHER" id="PTHR43775:SF37">
    <property type="entry name" value="SI:DKEY-61P9.11"/>
    <property type="match status" value="1"/>
</dbReference>
<dbReference type="InterPro" id="IPR036291">
    <property type="entry name" value="NAD(P)-bd_dom_sf"/>
</dbReference>
<keyword evidence="4" id="KW-0597">Phosphoprotein</keyword>
<evidence type="ECO:0000256" key="18">
    <source>
        <dbReference type="ARBA" id="ARBA00078234"/>
    </source>
</evidence>
<dbReference type="InterPro" id="IPR016039">
    <property type="entry name" value="Thiolase-like"/>
</dbReference>
<keyword evidence="3" id="KW-0596">Phosphopantetheine</keyword>
<dbReference type="InterPro" id="IPR014031">
    <property type="entry name" value="Ketoacyl_synth_C"/>
</dbReference>
<reference evidence="22 25" key="1">
    <citation type="submission" date="2015-03" db="EMBL/GenBank/DDBJ databases">
        <authorList>
            <consortium name="Pathogen Informatics"/>
            <person name="Murphy D."/>
        </authorList>
    </citation>
    <scope>NUCLEOTIDE SEQUENCE [LARGE SCALE GENOMIC DNA]</scope>
    <source>
        <strain evidence="22 25">0268S</strain>
    </source>
</reference>
<keyword evidence="23" id="KW-0012">Acyltransferase</keyword>
<dbReference type="GO" id="GO:0004312">
    <property type="term" value="F:fatty acid synthase activity"/>
    <property type="evidence" value="ECO:0007669"/>
    <property type="project" value="TreeGrafter"/>
</dbReference>
<evidence type="ECO:0000256" key="3">
    <source>
        <dbReference type="ARBA" id="ARBA00022450"/>
    </source>
</evidence>
<evidence type="ECO:0000313" key="25">
    <source>
        <dbReference type="Proteomes" id="UP000050139"/>
    </source>
</evidence>
<evidence type="ECO:0000313" key="22">
    <source>
        <dbReference type="EMBL" id="CLW31413.1"/>
    </source>
</evidence>
<comment type="cofactor">
    <cofactor evidence="1">
        <name>NADP(+)</name>
        <dbReference type="ChEBI" id="CHEBI:58349"/>
    </cofactor>
</comment>
<protein>
    <recommendedName>
        <fullName evidence="16">Phenolphthiocerol/phthiocerol polyketide synthase subunit B</fullName>
        <ecNumber evidence="15">2.3.1.292</ecNumber>
    </recommendedName>
    <alternativeName>
        <fullName evidence="18">(Phenol)carboxyphthiodiolenone synthase subunit B</fullName>
    </alternativeName>
    <alternativeName>
        <fullName evidence="19">Beta-ketoacyl-acyl-carrier-protein synthase I</fullName>
    </alternativeName>
    <alternativeName>
        <fullName evidence="17">Phthiocerol synthesis polyketide synthase type I PpsB</fullName>
    </alternativeName>
</protein>
<evidence type="ECO:0000256" key="12">
    <source>
        <dbReference type="ARBA" id="ARBA00052119"/>
    </source>
</evidence>
<evidence type="ECO:0000256" key="14">
    <source>
        <dbReference type="ARBA" id="ARBA00058455"/>
    </source>
</evidence>
<dbReference type="Pfam" id="PF02801">
    <property type="entry name" value="Ketoacyl-synt_C"/>
    <property type="match status" value="1"/>
</dbReference>
<dbReference type="OMA" id="WVANLRN"/>
<dbReference type="InterPro" id="IPR014043">
    <property type="entry name" value="Acyl_transferase_dom"/>
</dbReference>
<gene>
    <name evidence="23" type="primary">ppsB</name>
    <name evidence="23" type="ORF">A4S10_03060</name>
    <name evidence="24" type="ORF">DKC2_3117</name>
    <name evidence="22" type="ORF">ERS094118_02322</name>
</gene>
<evidence type="ECO:0000256" key="10">
    <source>
        <dbReference type="ARBA" id="ARBA00050973"/>
    </source>
</evidence>
<dbReference type="GO" id="GO:0031177">
    <property type="term" value="F:phosphopantetheine binding"/>
    <property type="evidence" value="ECO:0007669"/>
    <property type="project" value="InterPro"/>
</dbReference>
<evidence type="ECO:0000256" key="7">
    <source>
        <dbReference type="ARBA" id="ARBA00022857"/>
    </source>
</evidence>
<dbReference type="SMART" id="SM00825">
    <property type="entry name" value="PKS_KS"/>
    <property type="match status" value="1"/>
</dbReference>
<name>A0A0E7ZVF6_MYCTX</name>
<dbReference type="SMART" id="SM00823">
    <property type="entry name" value="PKS_PP"/>
    <property type="match status" value="1"/>
</dbReference>
<dbReference type="InterPro" id="IPR009081">
    <property type="entry name" value="PP-bd_ACP"/>
</dbReference>
<dbReference type="FunFam" id="3.40.47.10:FF:000019">
    <property type="entry name" value="Polyketide synthase type I"/>
    <property type="match status" value="1"/>
</dbReference>
<dbReference type="FunFam" id="1.10.1200.10:FF:000007">
    <property type="entry name" value="Probable polyketide synthase pks17"/>
    <property type="match status" value="1"/>
</dbReference>
<dbReference type="Gene3D" id="1.10.1200.10">
    <property type="entry name" value="ACP-like"/>
    <property type="match status" value="1"/>
</dbReference>
<organism evidence="23 26">
    <name type="scientific">Mycobacterium tuberculosis</name>
    <dbReference type="NCBI Taxonomy" id="1773"/>
    <lineage>
        <taxon>Bacteria</taxon>
        <taxon>Bacillati</taxon>
        <taxon>Actinomycetota</taxon>
        <taxon>Actinomycetes</taxon>
        <taxon>Mycobacteriales</taxon>
        <taxon>Mycobacteriaceae</taxon>
        <taxon>Mycobacterium</taxon>
        <taxon>Mycobacterium tuberculosis complex</taxon>
    </lineage>
</organism>
<evidence type="ECO:0000313" key="24">
    <source>
        <dbReference type="EMBL" id="VCU51215.1"/>
    </source>
</evidence>
<evidence type="ECO:0000256" key="19">
    <source>
        <dbReference type="ARBA" id="ARBA00084020"/>
    </source>
</evidence>
<dbReference type="SMART" id="SM00827">
    <property type="entry name" value="PKS_AT"/>
    <property type="match status" value="1"/>
</dbReference>
<reference evidence="24 27" key="4">
    <citation type="submission" date="2018-08" db="EMBL/GenBank/DDBJ databases">
        <authorList>
            <person name="Fokvardsen B D."/>
            <person name="Norman A."/>
        </authorList>
    </citation>
    <scope>NUCLEOTIDE SEQUENCE [LARGE SCALE GENOMIC DNA]</scope>
    <source>
        <strain evidence="24 27">DKC2</strain>
    </source>
</reference>
<dbReference type="EMBL" id="LR027516">
    <property type="protein sequence ID" value="VCU51215.1"/>
    <property type="molecule type" value="Genomic_DNA"/>
</dbReference>
<evidence type="ECO:0000256" key="11">
    <source>
        <dbReference type="ARBA" id="ARBA00051971"/>
    </source>
</evidence>
<dbReference type="InterPro" id="IPR018201">
    <property type="entry name" value="Ketoacyl_synth_AS"/>
</dbReference>
<dbReference type="PANTHER" id="PTHR43775">
    <property type="entry name" value="FATTY ACID SYNTHASE"/>
    <property type="match status" value="1"/>
</dbReference>
<dbReference type="InterPro" id="IPR016036">
    <property type="entry name" value="Malonyl_transacylase_ACP-bd"/>
</dbReference>
<evidence type="ECO:0000256" key="2">
    <source>
        <dbReference type="ARBA" id="ARBA00005189"/>
    </source>
</evidence>
<dbReference type="Pfam" id="PF08659">
    <property type="entry name" value="KR"/>
    <property type="match status" value="1"/>
</dbReference>
<dbReference type="CDD" id="cd05274">
    <property type="entry name" value="KR_FAS_SDR_x"/>
    <property type="match status" value="1"/>
</dbReference>
<evidence type="ECO:0000256" key="17">
    <source>
        <dbReference type="ARBA" id="ARBA00075059"/>
    </source>
</evidence>
<dbReference type="InterPro" id="IPR050091">
    <property type="entry name" value="PKS_NRPS_Biosynth_Enz"/>
</dbReference>
<reference evidence="23 26" key="2">
    <citation type="submission" date="2016-04" db="EMBL/GenBank/DDBJ databases">
        <authorList>
            <person name="Bigi M."/>
            <person name="Bigi F."/>
            <person name="Soria M.A."/>
        </authorList>
    </citation>
    <scope>NUCLEOTIDE SEQUENCE [LARGE SCALE GENOMIC DNA]</scope>
    <source>
        <strain evidence="23 26">6548</strain>
    </source>
</reference>
<keyword evidence="7" id="KW-0521">NADP</keyword>
<feature type="domain" description="Ketosynthase family 3 (KS3)" evidence="21">
    <location>
        <begin position="32"/>
        <end position="454"/>
    </location>
</feature>
<comment type="pathway">
    <text evidence="2">Lipid metabolism.</text>
</comment>
<dbReference type="EMBL" id="COPH01000016">
    <property type="protein sequence ID" value="CLW31413.1"/>
    <property type="molecule type" value="Genomic_DNA"/>
</dbReference>
<comment type="catalytic activity">
    <reaction evidence="11">
        <text>19-(4-hydroxyphenyl)nonadecanoyl-[(phenol)carboxyphthiodiolenone synthase] + 2 (S)-methylmalonyl-CoA + 3 malonyl-CoA + 5 NADPH + 10 H(+) = C37-(phenol)carboxyphthiodiolenone-[(phenol)carboxyphthiodiolenone synthase] + 5 CO2 + 5 NADP(+) + 5 CoA + 2 H2O</text>
        <dbReference type="Rhea" id="RHEA:57760"/>
        <dbReference type="Rhea" id="RHEA-COMP:14273"/>
        <dbReference type="Rhea" id="RHEA-COMP:14990"/>
        <dbReference type="ChEBI" id="CHEBI:15377"/>
        <dbReference type="ChEBI" id="CHEBI:15378"/>
        <dbReference type="ChEBI" id="CHEBI:16526"/>
        <dbReference type="ChEBI" id="CHEBI:57287"/>
        <dbReference type="ChEBI" id="CHEBI:57327"/>
        <dbReference type="ChEBI" id="CHEBI:57384"/>
        <dbReference type="ChEBI" id="CHEBI:57783"/>
        <dbReference type="ChEBI" id="CHEBI:58349"/>
        <dbReference type="ChEBI" id="CHEBI:133301"/>
        <dbReference type="ChEBI" id="CHEBI:142260"/>
        <dbReference type="EC" id="2.3.1.292"/>
    </reaction>
</comment>
<dbReference type="Pfam" id="PF00109">
    <property type="entry name" value="ketoacyl-synt"/>
    <property type="match status" value="1"/>
</dbReference>
<evidence type="ECO:0000256" key="8">
    <source>
        <dbReference type="ARBA" id="ARBA00023098"/>
    </source>
</evidence>
<dbReference type="SMART" id="SM00822">
    <property type="entry name" value="PKS_KR"/>
    <property type="match status" value="1"/>
</dbReference>